<dbReference type="EMBL" id="UOEO01000052">
    <property type="protein sequence ID" value="VAW16499.1"/>
    <property type="molecule type" value="Genomic_DNA"/>
</dbReference>
<accession>A0A3B0TWG2</accession>
<evidence type="ECO:0000256" key="2">
    <source>
        <dbReference type="ARBA" id="ARBA00023125"/>
    </source>
</evidence>
<organism evidence="5">
    <name type="scientific">hydrothermal vent metagenome</name>
    <dbReference type="NCBI Taxonomy" id="652676"/>
    <lineage>
        <taxon>unclassified sequences</taxon>
        <taxon>metagenomes</taxon>
        <taxon>ecological metagenomes</taxon>
    </lineage>
</organism>
<keyword evidence="2" id="KW-0238">DNA-binding</keyword>
<dbReference type="PANTHER" id="PTHR30055">
    <property type="entry name" value="HTH-TYPE TRANSCRIPTIONAL REGULATOR RUTR"/>
    <property type="match status" value="1"/>
</dbReference>
<dbReference type="InterPro" id="IPR009057">
    <property type="entry name" value="Homeodomain-like_sf"/>
</dbReference>
<dbReference type="AlphaFoldDB" id="A0A3B0TWG2"/>
<dbReference type="GO" id="GO:0003700">
    <property type="term" value="F:DNA-binding transcription factor activity"/>
    <property type="evidence" value="ECO:0007669"/>
    <property type="project" value="TreeGrafter"/>
</dbReference>
<dbReference type="InterPro" id="IPR001647">
    <property type="entry name" value="HTH_TetR"/>
</dbReference>
<gene>
    <name evidence="5" type="ORF">MNBD_ALPHA12-764</name>
</gene>
<evidence type="ECO:0000313" key="5">
    <source>
        <dbReference type="EMBL" id="VAW16499.1"/>
    </source>
</evidence>
<name>A0A3B0TWG2_9ZZZZ</name>
<feature type="domain" description="HTH tetR-type" evidence="4">
    <location>
        <begin position="6"/>
        <end position="66"/>
    </location>
</feature>
<dbReference type="Pfam" id="PF00440">
    <property type="entry name" value="TetR_N"/>
    <property type="match status" value="1"/>
</dbReference>
<dbReference type="PROSITE" id="PS50977">
    <property type="entry name" value="HTH_TETR_2"/>
    <property type="match status" value="1"/>
</dbReference>
<keyword evidence="1" id="KW-0805">Transcription regulation</keyword>
<reference evidence="5" key="1">
    <citation type="submission" date="2018-06" db="EMBL/GenBank/DDBJ databases">
        <authorList>
            <person name="Zhirakovskaya E."/>
        </authorList>
    </citation>
    <scope>NUCLEOTIDE SEQUENCE</scope>
</reference>
<dbReference type="SUPFAM" id="SSF46689">
    <property type="entry name" value="Homeodomain-like"/>
    <property type="match status" value="1"/>
</dbReference>
<keyword evidence="3" id="KW-0804">Transcription</keyword>
<dbReference type="PANTHER" id="PTHR30055:SF234">
    <property type="entry name" value="HTH-TYPE TRANSCRIPTIONAL REGULATOR BETI"/>
    <property type="match status" value="1"/>
</dbReference>
<sequence length="186" mass="20265">MSKHKARQIARITQATLALIGDEGLSRLSISRVADAAGVTRQTVYNYFPDVDAIIAHALEEHGKAMERHLLEIIVAAATPREKLVAFAQFQIELASSGHENISLEAGLPIEVRQRLDQHSNSLKNMLQRVIGAGIKSGDFDPAVAGELVWEIARGGANAAAKHPERKLYFLGAVEKAMMAILLENH</sequence>
<protein>
    <recommendedName>
        <fullName evidence="4">HTH tetR-type domain-containing protein</fullName>
    </recommendedName>
</protein>
<dbReference type="Gene3D" id="1.10.357.10">
    <property type="entry name" value="Tetracycline Repressor, domain 2"/>
    <property type="match status" value="1"/>
</dbReference>
<proteinExistence type="predicted"/>
<evidence type="ECO:0000259" key="4">
    <source>
        <dbReference type="PROSITE" id="PS50977"/>
    </source>
</evidence>
<dbReference type="PRINTS" id="PR00455">
    <property type="entry name" value="HTHTETR"/>
</dbReference>
<evidence type="ECO:0000256" key="3">
    <source>
        <dbReference type="ARBA" id="ARBA00023163"/>
    </source>
</evidence>
<dbReference type="InterPro" id="IPR036271">
    <property type="entry name" value="Tet_transcr_reg_TetR-rel_C_sf"/>
</dbReference>
<dbReference type="Gene3D" id="1.10.10.60">
    <property type="entry name" value="Homeodomain-like"/>
    <property type="match status" value="1"/>
</dbReference>
<dbReference type="SUPFAM" id="SSF48498">
    <property type="entry name" value="Tetracyclin repressor-like, C-terminal domain"/>
    <property type="match status" value="1"/>
</dbReference>
<dbReference type="GO" id="GO:0000976">
    <property type="term" value="F:transcription cis-regulatory region binding"/>
    <property type="evidence" value="ECO:0007669"/>
    <property type="project" value="TreeGrafter"/>
</dbReference>
<dbReference type="InterPro" id="IPR050109">
    <property type="entry name" value="HTH-type_TetR-like_transc_reg"/>
</dbReference>
<evidence type="ECO:0000256" key="1">
    <source>
        <dbReference type="ARBA" id="ARBA00023015"/>
    </source>
</evidence>